<evidence type="ECO:0000313" key="1">
    <source>
        <dbReference type="Proteomes" id="UP000887579"/>
    </source>
</evidence>
<sequence>MFFSRLTKLYENKKQFLGFISTDFNGKNFTFVALDSNTNSIVGSKSFENVNTKELLDTIPTLEQLFKGIVIDLFQLDLHTTPYNVSFKFCQDLRKALNERHIPNYFVSEEYYLFTSLLIASKIDLEFGDSVIMILPHKSPTPKALRKTFELTIGEFKFTADGYQLISYNEELSLNLKAKPELLYEKICETITTRFCQNVIVASSNFKKVPFKKIFKSSNLFVSNEQIESYRKLFMIEKCKWLMDKSYIKNHIIQVFDRNLHIFGYFGSAKNVMDILKIDVNEALPISRSFNIAKSVPQLHMMFSSRKAIFGNHKEIPANCHRLRVTVNIDEENFDKITLYQLCIENFDTLPSKLNELLPSKIPFIAFFDNSSVIAIYDEATEGYDFLKEWNGMYGINCFISFDQKKPKFGNDAMEVILTKNTFVVFDLLKIMSMPSDDIRIDKTWGFKFTKDCNNPVLLQFDNFDGTIKEASPEFLMALFLRQHLKAIQESNNDDREKPKEIAFWIQKQKFNDEEYTRIQEGIAKACQLLKIDCCFVGIEL</sequence>
<reference evidence="2" key="1">
    <citation type="submission" date="2022-11" db="UniProtKB">
        <authorList>
            <consortium name="WormBaseParasite"/>
        </authorList>
    </citation>
    <scope>IDENTIFICATION</scope>
</reference>
<name>A0AC34FAI3_9BILA</name>
<organism evidence="1 2">
    <name type="scientific">Panagrolaimus sp. ES5</name>
    <dbReference type="NCBI Taxonomy" id="591445"/>
    <lineage>
        <taxon>Eukaryota</taxon>
        <taxon>Metazoa</taxon>
        <taxon>Ecdysozoa</taxon>
        <taxon>Nematoda</taxon>
        <taxon>Chromadorea</taxon>
        <taxon>Rhabditida</taxon>
        <taxon>Tylenchina</taxon>
        <taxon>Panagrolaimomorpha</taxon>
        <taxon>Panagrolaimoidea</taxon>
        <taxon>Panagrolaimidae</taxon>
        <taxon>Panagrolaimus</taxon>
    </lineage>
</organism>
<accession>A0AC34FAI3</accession>
<protein>
    <submittedName>
        <fullName evidence="2">Uncharacterized protein</fullName>
    </submittedName>
</protein>
<dbReference type="Proteomes" id="UP000887579">
    <property type="component" value="Unplaced"/>
</dbReference>
<dbReference type="WBParaSite" id="ES5_v2.g14147.t1">
    <property type="protein sequence ID" value="ES5_v2.g14147.t1"/>
    <property type="gene ID" value="ES5_v2.g14147"/>
</dbReference>
<evidence type="ECO:0000313" key="2">
    <source>
        <dbReference type="WBParaSite" id="ES5_v2.g14147.t1"/>
    </source>
</evidence>
<proteinExistence type="predicted"/>